<dbReference type="EMBL" id="JAMQCR010000001">
    <property type="protein sequence ID" value="MCM2532227.1"/>
    <property type="molecule type" value="Genomic_DNA"/>
</dbReference>
<accession>A0ABT0W7D1</accession>
<evidence type="ECO:0000313" key="2">
    <source>
        <dbReference type="Proteomes" id="UP001523262"/>
    </source>
</evidence>
<organism evidence="1 2">
    <name type="scientific">Neobacillus pocheonensis</name>
    <dbReference type="NCBI Taxonomy" id="363869"/>
    <lineage>
        <taxon>Bacteria</taxon>
        <taxon>Bacillati</taxon>
        <taxon>Bacillota</taxon>
        <taxon>Bacilli</taxon>
        <taxon>Bacillales</taxon>
        <taxon>Bacillaceae</taxon>
        <taxon>Neobacillus</taxon>
    </lineage>
</organism>
<evidence type="ECO:0000313" key="1">
    <source>
        <dbReference type="EMBL" id="MCM2532227.1"/>
    </source>
</evidence>
<comment type="caution">
    <text evidence="1">The sequence shown here is derived from an EMBL/GenBank/DDBJ whole genome shotgun (WGS) entry which is preliminary data.</text>
</comment>
<reference evidence="1 2" key="1">
    <citation type="submission" date="2022-06" db="EMBL/GenBank/DDBJ databases">
        <authorList>
            <person name="Jeon C.O."/>
        </authorList>
    </citation>
    <scope>NUCLEOTIDE SEQUENCE [LARGE SCALE GENOMIC DNA]</scope>
    <source>
        <strain evidence="1 2">KCTC 13943</strain>
    </source>
</reference>
<protein>
    <submittedName>
        <fullName evidence="1">Uncharacterized protein</fullName>
    </submittedName>
</protein>
<keyword evidence="2" id="KW-1185">Reference proteome</keyword>
<sequence length="59" mass="6728">MVYKMVTPVKDVEKIVKPITKESIVPNIGKPKLEIKEVGKIFKTKKGRNDSTGKNLFFH</sequence>
<name>A0ABT0W7D1_9BACI</name>
<gene>
    <name evidence="1" type="ORF">NDK43_07210</name>
</gene>
<proteinExistence type="predicted"/>
<dbReference type="Proteomes" id="UP001523262">
    <property type="component" value="Unassembled WGS sequence"/>
</dbReference>